<evidence type="ECO:0000259" key="11">
    <source>
        <dbReference type="PROSITE" id="PS52015"/>
    </source>
</evidence>
<organism evidence="12 13">
    <name type="scientific">Arenibacterium halophilum</name>
    <dbReference type="NCBI Taxonomy" id="2583821"/>
    <lineage>
        <taxon>Bacteria</taxon>
        <taxon>Pseudomonadati</taxon>
        <taxon>Pseudomonadota</taxon>
        <taxon>Alphaproteobacteria</taxon>
        <taxon>Rhodobacterales</taxon>
        <taxon>Paracoccaceae</taxon>
        <taxon>Arenibacterium</taxon>
    </lineage>
</organism>
<keyword evidence="6" id="KW-0812">Transmembrane</keyword>
<dbReference type="Pfam" id="PF13103">
    <property type="entry name" value="TonB_2"/>
    <property type="match status" value="1"/>
</dbReference>
<keyword evidence="3" id="KW-0813">Transport</keyword>
<evidence type="ECO:0000256" key="4">
    <source>
        <dbReference type="ARBA" id="ARBA00022475"/>
    </source>
</evidence>
<feature type="compositionally biased region" description="Low complexity" evidence="10">
    <location>
        <begin position="52"/>
        <end position="61"/>
    </location>
</feature>
<evidence type="ECO:0000256" key="3">
    <source>
        <dbReference type="ARBA" id="ARBA00022448"/>
    </source>
</evidence>
<accession>A0ABY2X776</accession>
<evidence type="ECO:0000313" key="13">
    <source>
        <dbReference type="Proteomes" id="UP001191082"/>
    </source>
</evidence>
<evidence type="ECO:0000256" key="5">
    <source>
        <dbReference type="ARBA" id="ARBA00022519"/>
    </source>
</evidence>
<dbReference type="Gene3D" id="3.30.1150.10">
    <property type="match status" value="1"/>
</dbReference>
<evidence type="ECO:0000256" key="7">
    <source>
        <dbReference type="ARBA" id="ARBA00022927"/>
    </source>
</evidence>
<evidence type="ECO:0000256" key="8">
    <source>
        <dbReference type="ARBA" id="ARBA00022989"/>
    </source>
</evidence>
<dbReference type="Proteomes" id="UP001191082">
    <property type="component" value="Unassembled WGS sequence"/>
</dbReference>
<name>A0ABY2X776_9RHOB</name>
<keyword evidence="7" id="KW-0653">Protein transport</keyword>
<comment type="subcellular location">
    <subcellularLocation>
        <location evidence="1">Cell inner membrane</location>
        <topology evidence="1">Single-pass membrane protein</topology>
        <orientation evidence="1">Periplasmic side</orientation>
    </subcellularLocation>
</comment>
<evidence type="ECO:0000256" key="6">
    <source>
        <dbReference type="ARBA" id="ARBA00022692"/>
    </source>
</evidence>
<protein>
    <submittedName>
        <fullName evidence="12">TonB family protein</fullName>
    </submittedName>
</protein>
<feature type="region of interest" description="Disordered" evidence="10">
    <location>
        <begin position="1"/>
        <end position="82"/>
    </location>
</feature>
<dbReference type="InterPro" id="IPR006260">
    <property type="entry name" value="TonB/TolA_C"/>
</dbReference>
<keyword evidence="13" id="KW-1185">Reference proteome</keyword>
<dbReference type="SUPFAM" id="SSF74653">
    <property type="entry name" value="TolA/TonB C-terminal domain"/>
    <property type="match status" value="1"/>
</dbReference>
<reference evidence="12 13" key="1">
    <citation type="submission" date="2019-05" db="EMBL/GenBank/DDBJ databases">
        <title>Marivita sp. nov. isolated from sea sediment.</title>
        <authorList>
            <person name="Kim W."/>
        </authorList>
    </citation>
    <scope>NUCLEOTIDE SEQUENCE [LARGE SCALE GENOMIC DNA]</scope>
    <source>
        <strain evidence="12 13">CAU 1492</strain>
    </source>
</reference>
<evidence type="ECO:0000256" key="10">
    <source>
        <dbReference type="SAM" id="MobiDB-lite"/>
    </source>
</evidence>
<feature type="domain" description="TonB C-terminal" evidence="11">
    <location>
        <begin position="88"/>
        <end position="178"/>
    </location>
</feature>
<dbReference type="PROSITE" id="PS52015">
    <property type="entry name" value="TONB_CTD"/>
    <property type="match status" value="1"/>
</dbReference>
<evidence type="ECO:0000313" key="12">
    <source>
        <dbReference type="EMBL" id="TMV11631.1"/>
    </source>
</evidence>
<keyword evidence="5" id="KW-0997">Cell inner membrane</keyword>
<comment type="similarity">
    <text evidence="2">Belongs to the TonB family.</text>
</comment>
<evidence type="ECO:0000256" key="2">
    <source>
        <dbReference type="ARBA" id="ARBA00006555"/>
    </source>
</evidence>
<evidence type="ECO:0000256" key="1">
    <source>
        <dbReference type="ARBA" id="ARBA00004383"/>
    </source>
</evidence>
<keyword evidence="8" id="KW-1133">Transmembrane helix</keyword>
<dbReference type="PANTHER" id="PTHR33446">
    <property type="entry name" value="PROTEIN TONB-RELATED"/>
    <property type="match status" value="1"/>
</dbReference>
<gene>
    <name evidence="12" type="ORF">FGK64_15270</name>
</gene>
<comment type="caution">
    <text evidence="12">The sequence shown here is derived from an EMBL/GenBank/DDBJ whole genome shotgun (WGS) entry which is preliminary data.</text>
</comment>
<keyword evidence="4" id="KW-1003">Cell membrane</keyword>
<dbReference type="InterPro" id="IPR051045">
    <property type="entry name" value="TonB-dependent_transducer"/>
</dbReference>
<dbReference type="PANTHER" id="PTHR33446:SF13">
    <property type="entry name" value="TONB PROTEIN"/>
    <property type="match status" value="1"/>
</dbReference>
<dbReference type="InterPro" id="IPR037682">
    <property type="entry name" value="TonB_C"/>
</dbReference>
<dbReference type="EMBL" id="VCPC01000003">
    <property type="protein sequence ID" value="TMV11631.1"/>
    <property type="molecule type" value="Genomic_DNA"/>
</dbReference>
<dbReference type="NCBIfam" id="TIGR01352">
    <property type="entry name" value="tonB_Cterm"/>
    <property type="match status" value="1"/>
</dbReference>
<sequence>MPEPVTQLDAEGRPKVSRRPPPQVPENIDLPDRPEPAPDPAPRVARERSAPSTASQGQTAAGTGGSTQAGTSGASSVKTMSNSQITRAITVWGGQIRSRIERQKRFPRNVRGSGRVVVRITVTPDGRVAGASIARSSGTAAFDQAAMQAVSRSGRLPRAPQGLTDQNYTFSLPMDFTR</sequence>
<keyword evidence="9" id="KW-0472">Membrane</keyword>
<proteinExistence type="inferred from homology"/>
<evidence type="ECO:0000256" key="9">
    <source>
        <dbReference type="ARBA" id="ARBA00023136"/>
    </source>
</evidence>